<reference evidence="2" key="1">
    <citation type="submission" date="2020-07" db="EMBL/GenBank/DDBJ databases">
        <title>Multicomponent nature underlies the extraordinary mechanical properties of spider dragline silk.</title>
        <authorList>
            <person name="Kono N."/>
            <person name="Nakamura H."/>
            <person name="Mori M."/>
            <person name="Yoshida Y."/>
            <person name="Ohtoshi R."/>
            <person name="Malay A.D."/>
            <person name="Moran D.A.P."/>
            <person name="Tomita M."/>
            <person name="Numata K."/>
            <person name="Arakawa K."/>
        </authorList>
    </citation>
    <scope>NUCLEOTIDE SEQUENCE</scope>
</reference>
<gene>
    <name evidence="2" type="primary">PO21_30</name>
    <name evidence="2" type="ORF">TNCT_733741</name>
</gene>
<evidence type="ECO:0000313" key="2">
    <source>
        <dbReference type="EMBL" id="GFQ99359.1"/>
    </source>
</evidence>
<evidence type="ECO:0000259" key="1">
    <source>
        <dbReference type="PROSITE" id="PS50878"/>
    </source>
</evidence>
<dbReference type="AlphaFoldDB" id="A0A8X6GCS6"/>
<dbReference type="Proteomes" id="UP000887116">
    <property type="component" value="Unassembled WGS sequence"/>
</dbReference>
<dbReference type="InterPro" id="IPR043128">
    <property type="entry name" value="Rev_trsase/Diguanyl_cyclase"/>
</dbReference>
<keyword evidence="3" id="KW-1185">Reference proteome</keyword>
<dbReference type="GO" id="GO:0071897">
    <property type="term" value="P:DNA biosynthetic process"/>
    <property type="evidence" value="ECO:0007669"/>
    <property type="project" value="UniProtKB-ARBA"/>
</dbReference>
<dbReference type="InterPro" id="IPR000477">
    <property type="entry name" value="RT_dom"/>
</dbReference>
<dbReference type="Pfam" id="PF00078">
    <property type="entry name" value="RVT_1"/>
    <property type="match status" value="1"/>
</dbReference>
<protein>
    <submittedName>
        <fullName evidence="2">Retrovirus-related Pol polyprotein from type-1 retrotransposable element R2</fullName>
    </submittedName>
</protein>
<dbReference type="SUPFAM" id="SSF56672">
    <property type="entry name" value="DNA/RNA polymerases"/>
    <property type="match status" value="1"/>
</dbReference>
<dbReference type="PANTHER" id="PTHR47027">
    <property type="entry name" value="REVERSE TRANSCRIPTASE DOMAIN-CONTAINING PROTEIN"/>
    <property type="match status" value="1"/>
</dbReference>
<proteinExistence type="predicted"/>
<dbReference type="PROSITE" id="PS50878">
    <property type="entry name" value="RT_POL"/>
    <property type="match status" value="1"/>
</dbReference>
<dbReference type="PANTHER" id="PTHR47027:SF20">
    <property type="entry name" value="REVERSE TRANSCRIPTASE-LIKE PROTEIN WITH RNA-DIRECTED DNA POLYMERASE DOMAIN"/>
    <property type="match status" value="1"/>
</dbReference>
<dbReference type="OrthoDB" id="6503643at2759"/>
<dbReference type="EMBL" id="BMAO01024990">
    <property type="protein sequence ID" value="GFQ99359.1"/>
    <property type="molecule type" value="Genomic_DNA"/>
</dbReference>
<dbReference type="Gene3D" id="3.30.70.270">
    <property type="match status" value="1"/>
</dbReference>
<sequence length="139" mass="15385">MRVLTEEGPTEPILLKSGVKQGCPLSGILFNLSIDYVLQTLQDQQESRTVLAFADDLVLFSRSAQDLQYLIDRAFALLQELKLEVNPSKCATLYLSGVTPVGSRPTTFVIGGTIMRHLDDAYTYLGKPVGFFLQKNLSD</sequence>
<comment type="caution">
    <text evidence="2">The sequence shown here is derived from an EMBL/GenBank/DDBJ whole genome shotgun (WGS) entry which is preliminary data.</text>
</comment>
<organism evidence="2 3">
    <name type="scientific">Trichonephila clavata</name>
    <name type="common">Joro spider</name>
    <name type="synonym">Nephila clavata</name>
    <dbReference type="NCBI Taxonomy" id="2740835"/>
    <lineage>
        <taxon>Eukaryota</taxon>
        <taxon>Metazoa</taxon>
        <taxon>Ecdysozoa</taxon>
        <taxon>Arthropoda</taxon>
        <taxon>Chelicerata</taxon>
        <taxon>Arachnida</taxon>
        <taxon>Araneae</taxon>
        <taxon>Araneomorphae</taxon>
        <taxon>Entelegynae</taxon>
        <taxon>Araneoidea</taxon>
        <taxon>Nephilidae</taxon>
        <taxon>Trichonephila</taxon>
    </lineage>
</organism>
<feature type="domain" description="Reverse transcriptase" evidence="1">
    <location>
        <begin position="1"/>
        <end position="129"/>
    </location>
</feature>
<dbReference type="InterPro" id="IPR043502">
    <property type="entry name" value="DNA/RNA_pol_sf"/>
</dbReference>
<accession>A0A8X6GCS6</accession>
<name>A0A8X6GCS6_TRICU</name>
<evidence type="ECO:0000313" key="3">
    <source>
        <dbReference type="Proteomes" id="UP000887116"/>
    </source>
</evidence>